<organism evidence="1 2">
    <name type="scientific">Tegillarca granosa</name>
    <name type="common">Malaysian cockle</name>
    <name type="synonym">Anadara granosa</name>
    <dbReference type="NCBI Taxonomy" id="220873"/>
    <lineage>
        <taxon>Eukaryota</taxon>
        <taxon>Metazoa</taxon>
        <taxon>Spiralia</taxon>
        <taxon>Lophotrochozoa</taxon>
        <taxon>Mollusca</taxon>
        <taxon>Bivalvia</taxon>
        <taxon>Autobranchia</taxon>
        <taxon>Pteriomorphia</taxon>
        <taxon>Arcoida</taxon>
        <taxon>Arcoidea</taxon>
        <taxon>Arcidae</taxon>
        <taxon>Tegillarca</taxon>
    </lineage>
</organism>
<comment type="caution">
    <text evidence="1">The sequence shown here is derived from an EMBL/GenBank/DDBJ whole genome shotgun (WGS) entry which is preliminary data.</text>
</comment>
<evidence type="ECO:0000313" key="2">
    <source>
        <dbReference type="Proteomes" id="UP001217089"/>
    </source>
</evidence>
<dbReference type="Proteomes" id="UP001217089">
    <property type="component" value="Unassembled WGS sequence"/>
</dbReference>
<keyword evidence="2" id="KW-1185">Reference proteome</keyword>
<evidence type="ECO:0000313" key="1">
    <source>
        <dbReference type="EMBL" id="KAJ8308644.1"/>
    </source>
</evidence>
<gene>
    <name evidence="1" type="ORF">KUTeg_013518</name>
</gene>
<protein>
    <submittedName>
        <fullName evidence="1">Uncharacterized protein</fullName>
    </submittedName>
</protein>
<proteinExistence type="predicted"/>
<dbReference type="EMBL" id="JARBDR010000657">
    <property type="protein sequence ID" value="KAJ8308644.1"/>
    <property type="molecule type" value="Genomic_DNA"/>
</dbReference>
<name>A0ABQ9ETX9_TEGGR</name>
<reference evidence="1 2" key="1">
    <citation type="submission" date="2022-12" db="EMBL/GenBank/DDBJ databases">
        <title>Chromosome-level genome of Tegillarca granosa.</title>
        <authorList>
            <person name="Kim J."/>
        </authorList>
    </citation>
    <scope>NUCLEOTIDE SEQUENCE [LARGE SCALE GENOMIC DNA]</scope>
    <source>
        <strain evidence="1">Teg-2019</strain>
        <tissue evidence="1">Adductor muscle</tissue>
    </source>
</reference>
<sequence length="151" mass="18167">MQIKKLQEDAVQLNELQQQMSDLWYENGELRDKLSNIQARTMRHNLIFTGIPEVYGEEENTENIVKAVIRDKVLNRLTLKMRFGNRPRKIVARFHRFKQRELVRKNARNLAGTGISIFEQFPPEMEHKRKELYPVLRKAREWNNRAYMVRD</sequence>
<dbReference type="Gene3D" id="3.30.70.1820">
    <property type="entry name" value="L1 transposable element, RRM domain"/>
    <property type="match status" value="1"/>
</dbReference>
<accession>A0ABQ9ETX9</accession>